<evidence type="ECO:0000256" key="1">
    <source>
        <dbReference type="SAM" id="Phobius"/>
    </source>
</evidence>
<name>A0A7Z9E2X3_9CYAN</name>
<organism evidence="2 3">
    <name type="scientific">Planktothrix paucivesiculata PCC 9631</name>
    <dbReference type="NCBI Taxonomy" id="671071"/>
    <lineage>
        <taxon>Bacteria</taxon>
        <taxon>Bacillati</taxon>
        <taxon>Cyanobacteriota</taxon>
        <taxon>Cyanophyceae</taxon>
        <taxon>Oscillatoriophycideae</taxon>
        <taxon>Oscillatoriales</taxon>
        <taxon>Microcoleaceae</taxon>
        <taxon>Planktothrix</taxon>
    </lineage>
</organism>
<keyword evidence="1" id="KW-0472">Membrane</keyword>
<keyword evidence="1" id="KW-0812">Transmembrane</keyword>
<proteinExistence type="predicted"/>
<dbReference type="AlphaFoldDB" id="A0A7Z9E2X3"/>
<comment type="caution">
    <text evidence="2">The sequence shown here is derived from an EMBL/GenBank/DDBJ whole genome shotgun (WGS) entry which is preliminary data.</text>
</comment>
<evidence type="ECO:0000313" key="2">
    <source>
        <dbReference type="EMBL" id="VXD23057.1"/>
    </source>
</evidence>
<accession>A0A7Z9E2X3</accession>
<keyword evidence="3" id="KW-1185">Reference proteome</keyword>
<evidence type="ECO:0000313" key="3">
    <source>
        <dbReference type="Proteomes" id="UP000182190"/>
    </source>
</evidence>
<protein>
    <submittedName>
        <fullName evidence="2">Uncharacterized protein</fullName>
    </submittedName>
</protein>
<sequence length="532" mass="60823">MSLAIAPTPTKIMAPKIDYIYALNLYLFAFKLKSGLTADLQPVENPVTVVKEQYQPILDQFKPQFQDGDLNPQLRSEDALKSTPAETLDLLETQRPDRNFYFKSGLEKNSNPQKPKSLYSLLLYPQKISDTYSLLLHIFRSQDSGYDQVKLAEIEQFHPKSLILKDPERDFLGQTLLVTAFLPENTPRDDQNLRAIAEQLRYNLFGDYCDTFYQEGKLLGSYIVEYGNPKTNLNRILIVFYLTEATPEKIKSIYWNLPELFLYYHKIAYTFQFSRQAYQEADELTRNIIEAELRKIITLDTQAETSELDLEGLKKQLITLIKIAPKYTLKLRNLEYALNTVNINVGNYQRILKRLQQETEDDLEFFVRFLNRECQTLPTQIQADLNYLKPASNLLDQAISSIRGLVEIEQAKIDQEKADILRQSEEGEKDRDKSLERTISTLGVGLAAGGIASSITSAYIEKPLPLPYLEKSLSVPPFILAFLLSVGIAFIAGFITWGFITWQITKKTETISLQEPPPTAECISEANAPHEE</sequence>
<reference evidence="2" key="1">
    <citation type="submission" date="2019-10" db="EMBL/GenBank/DDBJ databases">
        <authorList>
            <consortium name="Genoscope - CEA"/>
            <person name="William W."/>
        </authorList>
    </citation>
    <scope>NUCLEOTIDE SEQUENCE [LARGE SCALE GENOMIC DNA]</scope>
    <source>
        <strain evidence="2">BBR_PRJEB10994</strain>
    </source>
</reference>
<gene>
    <name evidence="2" type="ORF">PL9631_690042</name>
</gene>
<dbReference type="EMBL" id="CZCS02000211">
    <property type="protein sequence ID" value="VXD23057.1"/>
    <property type="molecule type" value="Genomic_DNA"/>
</dbReference>
<feature type="transmembrane region" description="Helical" evidence="1">
    <location>
        <begin position="480"/>
        <end position="500"/>
    </location>
</feature>
<keyword evidence="1" id="KW-1133">Transmembrane helix</keyword>
<dbReference type="Proteomes" id="UP000182190">
    <property type="component" value="Unassembled WGS sequence"/>
</dbReference>